<evidence type="ECO:0000313" key="3">
    <source>
        <dbReference type="Proteomes" id="UP000603200"/>
    </source>
</evidence>
<dbReference type="InterPro" id="IPR008893">
    <property type="entry name" value="WGR_domain"/>
</dbReference>
<dbReference type="RefSeq" id="WP_203836732.1">
    <property type="nucleotide sequence ID" value="NZ_BAAATV010000006.1"/>
</dbReference>
<dbReference type="CDD" id="cd07996">
    <property type="entry name" value="WGR_MMR_like"/>
    <property type="match status" value="1"/>
</dbReference>
<evidence type="ECO:0000313" key="2">
    <source>
        <dbReference type="EMBL" id="GIE19501.1"/>
    </source>
</evidence>
<dbReference type="SMART" id="SM00773">
    <property type="entry name" value="WGR"/>
    <property type="match status" value="1"/>
</dbReference>
<dbReference type="EMBL" id="BOMN01000030">
    <property type="protein sequence ID" value="GIE19501.1"/>
    <property type="molecule type" value="Genomic_DNA"/>
</dbReference>
<gene>
    <name evidence="2" type="ORF">Ahu01nite_026030</name>
</gene>
<organism evidence="2 3">
    <name type="scientific">Winogradskya humida</name>
    <dbReference type="NCBI Taxonomy" id="113566"/>
    <lineage>
        <taxon>Bacteria</taxon>
        <taxon>Bacillati</taxon>
        <taxon>Actinomycetota</taxon>
        <taxon>Actinomycetes</taxon>
        <taxon>Micromonosporales</taxon>
        <taxon>Micromonosporaceae</taxon>
        <taxon>Winogradskya</taxon>
    </lineage>
</organism>
<dbReference type="InterPro" id="IPR050458">
    <property type="entry name" value="LolB"/>
</dbReference>
<dbReference type="InterPro" id="IPR049809">
    <property type="entry name" value="YehF/YfeS-like_WGR"/>
</dbReference>
<dbReference type="PANTHER" id="PTHR30634:SF13">
    <property type="entry name" value="PROTEIN YEHF"/>
    <property type="match status" value="1"/>
</dbReference>
<dbReference type="Pfam" id="PF13569">
    <property type="entry name" value="DUF4132"/>
    <property type="match status" value="1"/>
</dbReference>
<dbReference type="SUPFAM" id="SSF142921">
    <property type="entry name" value="WGR domain-like"/>
    <property type="match status" value="1"/>
</dbReference>
<proteinExistence type="predicted"/>
<protein>
    <recommendedName>
        <fullName evidence="1">WGR domain-containing protein</fullName>
    </recommendedName>
</protein>
<dbReference type="InterPro" id="IPR025406">
    <property type="entry name" value="DUF4132"/>
</dbReference>
<reference evidence="2 3" key="1">
    <citation type="submission" date="2021-01" db="EMBL/GenBank/DDBJ databases">
        <title>Whole genome shotgun sequence of Actinoplanes humidus NBRC 14915.</title>
        <authorList>
            <person name="Komaki H."/>
            <person name="Tamura T."/>
        </authorList>
    </citation>
    <scope>NUCLEOTIDE SEQUENCE [LARGE SCALE GENOMIC DNA]</scope>
    <source>
        <strain evidence="2 3">NBRC 14915</strain>
    </source>
</reference>
<evidence type="ECO:0000259" key="1">
    <source>
        <dbReference type="PROSITE" id="PS51977"/>
    </source>
</evidence>
<name>A0ABQ3ZLP3_9ACTN</name>
<dbReference type="Gene3D" id="2.20.140.10">
    <property type="entry name" value="WGR domain"/>
    <property type="match status" value="1"/>
</dbReference>
<keyword evidence="3" id="KW-1185">Reference proteome</keyword>
<accession>A0ABQ3ZLP3</accession>
<dbReference type="PANTHER" id="PTHR30634">
    <property type="entry name" value="OUTER MEMBRANE LOLAB LIPOPROTEIN INSERTION APPARATUS"/>
    <property type="match status" value="1"/>
</dbReference>
<dbReference type="Pfam" id="PF05406">
    <property type="entry name" value="WGR"/>
    <property type="match status" value="1"/>
</dbReference>
<feature type="domain" description="WGR" evidence="1">
    <location>
        <begin position="1"/>
        <end position="76"/>
    </location>
</feature>
<dbReference type="PROSITE" id="PS51977">
    <property type="entry name" value="WGR"/>
    <property type="match status" value="1"/>
</dbReference>
<sequence>MRSFEFVEGSSAKFWEIDLDGSEVTVRWGRSGTTGQTKVKTFDDPASAAAHETKLIAEKLRKGYAETSATTAPASVSPPAPAPAVARDEDTFVFPEAWHRHRFARRGSSGVGRFTPDPKARKAVDEELTRTPGQVTKVLQAPTTDMAVSLQAVAWLEGHADATPLGAAAVAAATGLGAWQHRDRLIAFADVWIAEHGLRFAAEAAVELMSLIVQDDALPPGPRYHHGKEQYGVRHMRTGETRHSYYSDAPVMIALRVRHALASAPEAEYEQVVAALTPYRGANAYARAGTSLVLPEQLAWVDEDVAAAVADADDYRGSVLLTAASTAAQVDALVQVSRDSMIFSTLAMLTTLLDGAGTDAAGALFHWLGNEWADADAQRRLLAALAALPGDDIMRGLVDRVDSKYVAPALLDAAERYPARALRLLAEGASKRSVADLLRAQVLAHPEIVEPVLAELTPAAAARIEAIVGDAAALVVAPLSAVPPLLADPPWQHRGKATKPVVIAGLACTDPATISWSAGERDAWADTPFHRHSYQRSTETWKRRAERVTTNQTAWNEPPTFFVEAPEEIARPVLATWRSRETWQAGSWMRPVVARFELEALPNAMDLARRTPADVAPVLAPYASPEIAVLMADWLGRLKTVRPVALAWLLRHPVEAARALVPVALGKPGLPRRQAENALLALRQHEHGDTVRGAAQTYGPEAAAAIDTLLAADPLAALPAKLPAVPAWAVPGLLPPLKLRDGSGVLPAEAVANVIMVLAMSRIDEPYAGLEIVKQACDPESLAEFGWGLFSRWQTSGAAAKENWVLDVLGLLGDDETVRRLSPLILTWPGEGGHAKAVIGLNVLAAIGSDVALMHLHGIAQRAKFKGLKTSAGQKMDEVAAALGLSAEQLADRLVPELGLEPDGSMVLDYGARQFTVGFDEQLRPYVADSTGKRLKALPKPGARDDGELAPAAYKTFSALKKDVRTIAADQIRRLERAMVSGRRWTGAEFRQLFVEHPLVWHIVRRLVWGLYDESGTLTGAVRVAEDRTFSTVQDDETTLPDDAIVGVAHPLQLADGLPDWVEVFADYEILQPFPQLSRQTFALTPEEAATSRLTRFEGITVPTGRVIGLERRGWRRETPQDAGIQGRIELAVDAKREVVIELDPGIAIGAMDIFPEQKLDMVFLWDVTNGSRWGNRGDGHLPLGGLDAVTISEVIRDLTEITA</sequence>
<dbReference type="Proteomes" id="UP000603200">
    <property type="component" value="Unassembled WGS sequence"/>
</dbReference>
<comment type="caution">
    <text evidence="2">The sequence shown here is derived from an EMBL/GenBank/DDBJ whole genome shotgun (WGS) entry which is preliminary data.</text>
</comment>
<dbReference type="InterPro" id="IPR036930">
    <property type="entry name" value="WGR_dom_sf"/>
</dbReference>